<name>A0ACC2SXW2_9FUNG</name>
<gene>
    <name evidence="1" type="ORF">DSO57_1003036</name>
</gene>
<reference evidence="1" key="1">
    <citation type="submission" date="2022-04" db="EMBL/GenBank/DDBJ databases">
        <title>Genome of the entomopathogenic fungus Entomophthora muscae.</title>
        <authorList>
            <person name="Elya C."/>
            <person name="Lovett B.R."/>
            <person name="Lee E."/>
            <person name="Macias A.M."/>
            <person name="Hajek A.E."/>
            <person name="De Bivort B.L."/>
            <person name="Kasson M.T."/>
            <person name="De Fine Licht H.H."/>
            <person name="Stajich J.E."/>
        </authorList>
    </citation>
    <scope>NUCLEOTIDE SEQUENCE</scope>
    <source>
        <strain evidence="1">Berkeley</strain>
    </source>
</reference>
<keyword evidence="2" id="KW-1185">Reference proteome</keyword>
<protein>
    <submittedName>
        <fullName evidence="1">Uncharacterized protein</fullName>
    </submittedName>
</protein>
<sequence length="188" mass="21326">MLTAIFKRVGPSFNCAPKVHFISKKTMSSSGCDASTYVFNHTMLRVRDPEISLDFYKRVMGMKLLRTSEQPAGKFTLYFLGHVKENEVIPTDEKELHTFVANRPGILELTHNWGTESNPDFKGYHNGNKEPQGFGHIAFAVGDIEKACKRMDDLGITFIKRLEEGRMKTIAFVSDPDGYWVELISQNC</sequence>
<proteinExistence type="predicted"/>
<accession>A0ACC2SXW2</accession>
<comment type="caution">
    <text evidence="1">The sequence shown here is derived from an EMBL/GenBank/DDBJ whole genome shotgun (WGS) entry which is preliminary data.</text>
</comment>
<evidence type="ECO:0000313" key="2">
    <source>
        <dbReference type="Proteomes" id="UP001165960"/>
    </source>
</evidence>
<dbReference type="EMBL" id="QTSX02004267">
    <property type="protein sequence ID" value="KAJ9067123.1"/>
    <property type="molecule type" value="Genomic_DNA"/>
</dbReference>
<dbReference type="Proteomes" id="UP001165960">
    <property type="component" value="Unassembled WGS sequence"/>
</dbReference>
<evidence type="ECO:0000313" key="1">
    <source>
        <dbReference type="EMBL" id="KAJ9067123.1"/>
    </source>
</evidence>
<organism evidence="1 2">
    <name type="scientific">Entomophthora muscae</name>
    <dbReference type="NCBI Taxonomy" id="34485"/>
    <lineage>
        <taxon>Eukaryota</taxon>
        <taxon>Fungi</taxon>
        <taxon>Fungi incertae sedis</taxon>
        <taxon>Zoopagomycota</taxon>
        <taxon>Entomophthoromycotina</taxon>
        <taxon>Entomophthoromycetes</taxon>
        <taxon>Entomophthorales</taxon>
        <taxon>Entomophthoraceae</taxon>
        <taxon>Entomophthora</taxon>
    </lineage>
</organism>